<dbReference type="Gene3D" id="1.10.10.60">
    <property type="entry name" value="Homeodomain-like"/>
    <property type="match status" value="1"/>
</dbReference>
<dbReference type="EMBL" id="LQPN01000063">
    <property type="protein sequence ID" value="ORW41783.1"/>
    <property type="molecule type" value="Genomic_DNA"/>
</dbReference>
<feature type="domain" description="HTH tetR-type" evidence="5">
    <location>
        <begin position="16"/>
        <end position="76"/>
    </location>
</feature>
<dbReference type="Proteomes" id="UP000193285">
    <property type="component" value="Unassembled WGS sequence"/>
</dbReference>
<evidence type="ECO:0000256" key="3">
    <source>
        <dbReference type="ARBA" id="ARBA00023163"/>
    </source>
</evidence>
<dbReference type="GO" id="GO:0000976">
    <property type="term" value="F:transcription cis-regulatory region binding"/>
    <property type="evidence" value="ECO:0007669"/>
    <property type="project" value="TreeGrafter"/>
</dbReference>
<evidence type="ECO:0000259" key="5">
    <source>
        <dbReference type="PROSITE" id="PS50977"/>
    </source>
</evidence>
<dbReference type="Gene3D" id="1.10.357.10">
    <property type="entry name" value="Tetracycline Repressor, domain 2"/>
    <property type="match status" value="1"/>
</dbReference>
<keyword evidence="2 4" id="KW-0238">DNA-binding</keyword>
<comment type="caution">
    <text evidence="6">The sequence shown here is derived from an EMBL/GenBank/DDBJ whole genome shotgun (WGS) entry which is preliminary data.</text>
</comment>
<keyword evidence="1" id="KW-0805">Transcription regulation</keyword>
<accession>A0A1X2A6M4</accession>
<dbReference type="AlphaFoldDB" id="A0A1X2A6M4"/>
<keyword evidence="3" id="KW-0804">Transcription</keyword>
<dbReference type="RefSeq" id="WP_085245881.1">
    <property type="nucleotide sequence ID" value="NZ_LQPN01000063.1"/>
</dbReference>
<dbReference type="InterPro" id="IPR023772">
    <property type="entry name" value="DNA-bd_HTH_TetR-type_CS"/>
</dbReference>
<dbReference type="InterPro" id="IPR009057">
    <property type="entry name" value="Homeodomain-like_sf"/>
</dbReference>
<protein>
    <recommendedName>
        <fullName evidence="5">HTH tetR-type domain-containing protein</fullName>
    </recommendedName>
</protein>
<dbReference type="GO" id="GO:0003700">
    <property type="term" value="F:DNA-binding transcription factor activity"/>
    <property type="evidence" value="ECO:0007669"/>
    <property type="project" value="TreeGrafter"/>
</dbReference>
<dbReference type="InterPro" id="IPR001647">
    <property type="entry name" value="HTH_TetR"/>
</dbReference>
<dbReference type="InterPro" id="IPR050109">
    <property type="entry name" value="HTH-type_TetR-like_transc_reg"/>
</dbReference>
<proteinExistence type="predicted"/>
<dbReference type="SUPFAM" id="SSF46689">
    <property type="entry name" value="Homeodomain-like"/>
    <property type="match status" value="1"/>
</dbReference>
<feature type="DNA-binding region" description="H-T-H motif" evidence="4">
    <location>
        <begin position="39"/>
        <end position="58"/>
    </location>
</feature>
<dbReference type="Pfam" id="PF00440">
    <property type="entry name" value="TetR_N"/>
    <property type="match status" value="1"/>
</dbReference>
<name>A0A1X2A6M4_9MYCO</name>
<dbReference type="PROSITE" id="PS01081">
    <property type="entry name" value="HTH_TETR_1"/>
    <property type="match status" value="1"/>
</dbReference>
<dbReference type="PROSITE" id="PS50977">
    <property type="entry name" value="HTH_TETR_2"/>
    <property type="match status" value="1"/>
</dbReference>
<organism evidence="6 7">
    <name type="scientific">Mycobacterium paraense</name>
    <dbReference type="NCBI Taxonomy" id="767916"/>
    <lineage>
        <taxon>Bacteria</taxon>
        <taxon>Bacillati</taxon>
        <taxon>Actinomycetota</taxon>
        <taxon>Actinomycetes</taxon>
        <taxon>Mycobacteriales</taxon>
        <taxon>Mycobacteriaceae</taxon>
        <taxon>Mycobacterium</taxon>
        <taxon>Mycobacterium simiae complex</taxon>
    </lineage>
</organism>
<dbReference type="OrthoDB" id="9796019at2"/>
<evidence type="ECO:0000313" key="7">
    <source>
        <dbReference type="Proteomes" id="UP000193285"/>
    </source>
</evidence>
<dbReference type="InterPro" id="IPR011075">
    <property type="entry name" value="TetR_C"/>
</dbReference>
<dbReference type="SUPFAM" id="SSF48498">
    <property type="entry name" value="Tetracyclin repressor-like, C-terminal domain"/>
    <property type="match status" value="1"/>
</dbReference>
<dbReference type="InterPro" id="IPR036271">
    <property type="entry name" value="Tet_transcr_reg_TetR-rel_C_sf"/>
</dbReference>
<dbReference type="Pfam" id="PF16859">
    <property type="entry name" value="TetR_C_11"/>
    <property type="match status" value="1"/>
</dbReference>
<evidence type="ECO:0000256" key="1">
    <source>
        <dbReference type="ARBA" id="ARBA00023015"/>
    </source>
</evidence>
<evidence type="ECO:0000256" key="4">
    <source>
        <dbReference type="PROSITE-ProRule" id="PRU00335"/>
    </source>
</evidence>
<dbReference type="PANTHER" id="PTHR30055:SF148">
    <property type="entry name" value="TETR-FAMILY TRANSCRIPTIONAL REGULATOR"/>
    <property type="match status" value="1"/>
</dbReference>
<dbReference type="PRINTS" id="PR00455">
    <property type="entry name" value="HTHTETR"/>
</dbReference>
<evidence type="ECO:0000256" key="2">
    <source>
        <dbReference type="ARBA" id="ARBA00023125"/>
    </source>
</evidence>
<reference evidence="6 7" key="1">
    <citation type="journal article" date="2015" name="Emerg. Microbes Infect.">
        <title>Characterization of 17 strains belonging to the Mycobacterium simiae complex and description of Mycobacterium paraense sp. nov.</title>
        <authorList>
            <person name="Fusco da Costa A.R."/>
            <person name="Fedrizzi T."/>
            <person name="Lopes M.L."/>
            <person name="Pecorari M."/>
            <person name="Oliveira da Costa W.L."/>
            <person name="Giacobazzi E."/>
            <person name="da Costa Bahia J.R."/>
            <person name="De Sanctis V."/>
            <person name="Batista Lima K.V."/>
            <person name="Bertorelli R."/>
            <person name="Grottola A."/>
            <person name="Fabio A."/>
            <person name="Mariottini A."/>
            <person name="Ferretti P."/>
            <person name="Di Leva F."/>
            <person name="Fregni Serpini G."/>
            <person name="Tagliazucchi S."/>
            <person name="Rumpianesi F."/>
            <person name="Jousson O."/>
            <person name="Segata N."/>
            <person name="Tortoli E."/>
        </authorList>
    </citation>
    <scope>NUCLEOTIDE SEQUENCE [LARGE SCALE GENOMIC DNA]</scope>
    <source>
        <strain evidence="6 7">IEC33</strain>
    </source>
</reference>
<gene>
    <name evidence="6" type="ORF">AWB90_21200</name>
</gene>
<dbReference type="PANTHER" id="PTHR30055">
    <property type="entry name" value="HTH-TYPE TRANSCRIPTIONAL REGULATOR RUTR"/>
    <property type="match status" value="1"/>
</dbReference>
<sequence>MTHDTGFVEAGKGRGASRAAAILDATLQLLGEVGYDQLTIDAVAARARSSKTTIYRRWPDKSSLVCAALISASVRHPELPAGGTSLREDLLALTALFAKVASIEDPGAFASLLAAAQKDPAIANAVRATAVEPRRRDCRDVIQRAIGRGELRDPRLATALYEAAIGQMMVRFLLQSDGFDEARQIDFVDNTLMPMLKAHDKEAGPDADH</sequence>
<evidence type="ECO:0000313" key="6">
    <source>
        <dbReference type="EMBL" id="ORW41783.1"/>
    </source>
</evidence>